<keyword evidence="5" id="KW-0479">Metal-binding</keyword>
<proteinExistence type="inferred from homology"/>
<dbReference type="Gene3D" id="3.30.460.10">
    <property type="entry name" value="Beta Polymerase, domain 2"/>
    <property type="match status" value="1"/>
</dbReference>
<dbReference type="Pfam" id="PF01909">
    <property type="entry name" value="NTP_transf_2"/>
    <property type="match status" value="1"/>
</dbReference>
<dbReference type="Proteomes" id="UP000199013">
    <property type="component" value="Unassembled WGS sequence"/>
</dbReference>
<evidence type="ECO:0000259" key="10">
    <source>
        <dbReference type="Pfam" id="PF01909"/>
    </source>
</evidence>
<evidence type="ECO:0000313" key="11">
    <source>
        <dbReference type="EMBL" id="SBW27031.1"/>
    </source>
</evidence>
<dbReference type="SUPFAM" id="SSF81301">
    <property type="entry name" value="Nucleotidyltransferase"/>
    <property type="match status" value="1"/>
</dbReference>
<comment type="cofactor">
    <cofactor evidence="1">
        <name>Mg(2+)</name>
        <dbReference type="ChEBI" id="CHEBI:18420"/>
    </cofactor>
</comment>
<dbReference type="CDD" id="cd05403">
    <property type="entry name" value="NT_KNTase_like"/>
    <property type="match status" value="1"/>
</dbReference>
<keyword evidence="3" id="KW-0808">Transferase</keyword>
<evidence type="ECO:0000256" key="2">
    <source>
        <dbReference type="ARBA" id="ARBA00022649"/>
    </source>
</evidence>
<keyword evidence="4" id="KW-0548">Nucleotidyltransferase</keyword>
<dbReference type="EMBL" id="FLUV01002155">
    <property type="protein sequence ID" value="SBW27031.1"/>
    <property type="molecule type" value="Genomic_DNA"/>
</dbReference>
<evidence type="ECO:0000256" key="8">
    <source>
        <dbReference type="ARBA" id="ARBA00022842"/>
    </source>
</evidence>
<sequence>MTVDLRDSRIAEVCRRYGVAELSVFGSVARGDDTGSSDVDLLYVLAPDSTLGFEIVDLRDELEKIVGRRVDLVPKSRLKWVIRDQVLAEARVLYAA</sequence>
<dbReference type="InterPro" id="IPR002934">
    <property type="entry name" value="Polymerase_NTP_transf_dom"/>
</dbReference>
<protein>
    <submittedName>
        <fullName evidence="11">DNA polymerase subunit beta</fullName>
    </submittedName>
</protein>
<keyword evidence="6" id="KW-0547">Nucleotide-binding</keyword>
<dbReference type="GO" id="GO:0046872">
    <property type="term" value="F:metal ion binding"/>
    <property type="evidence" value="ECO:0007669"/>
    <property type="project" value="UniProtKB-KW"/>
</dbReference>
<dbReference type="GO" id="GO:0005524">
    <property type="term" value="F:ATP binding"/>
    <property type="evidence" value="ECO:0007669"/>
    <property type="project" value="UniProtKB-KW"/>
</dbReference>
<keyword evidence="12" id="KW-1185">Reference proteome</keyword>
<evidence type="ECO:0000256" key="4">
    <source>
        <dbReference type="ARBA" id="ARBA00022695"/>
    </source>
</evidence>
<evidence type="ECO:0000313" key="12">
    <source>
        <dbReference type="Proteomes" id="UP000199013"/>
    </source>
</evidence>
<organism evidence="11 12">
    <name type="scientific">Candidatus Protofrankia californiensis</name>
    <dbReference type="NCBI Taxonomy" id="1839754"/>
    <lineage>
        <taxon>Bacteria</taxon>
        <taxon>Bacillati</taxon>
        <taxon>Actinomycetota</taxon>
        <taxon>Actinomycetes</taxon>
        <taxon>Frankiales</taxon>
        <taxon>Frankiaceae</taxon>
        <taxon>Protofrankia</taxon>
    </lineage>
</organism>
<keyword evidence="8" id="KW-0460">Magnesium</keyword>
<dbReference type="InterPro" id="IPR052038">
    <property type="entry name" value="Type-VII_TA_antitoxin"/>
</dbReference>
<dbReference type="GO" id="GO:0016779">
    <property type="term" value="F:nucleotidyltransferase activity"/>
    <property type="evidence" value="ECO:0007669"/>
    <property type="project" value="UniProtKB-KW"/>
</dbReference>
<evidence type="ECO:0000256" key="7">
    <source>
        <dbReference type="ARBA" id="ARBA00022840"/>
    </source>
</evidence>
<dbReference type="InterPro" id="IPR043519">
    <property type="entry name" value="NT_sf"/>
</dbReference>
<gene>
    <name evidence="11" type="ORF">FDG2_5130</name>
</gene>
<comment type="similarity">
    <text evidence="9">Belongs to the MntA antitoxin family.</text>
</comment>
<evidence type="ECO:0000256" key="3">
    <source>
        <dbReference type="ARBA" id="ARBA00022679"/>
    </source>
</evidence>
<dbReference type="PANTHER" id="PTHR33571">
    <property type="entry name" value="SSL8005 PROTEIN"/>
    <property type="match status" value="1"/>
</dbReference>
<name>A0A1C3PB34_9ACTN</name>
<keyword evidence="7" id="KW-0067">ATP-binding</keyword>
<dbReference type="PANTHER" id="PTHR33571:SF12">
    <property type="entry name" value="BSL3053 PROTEIN"/>
    <property type="match status" value="1"/>
</dbReference>
<accession>A0A1C3PB34</accession>
<evidence type="ECO:0000256" key="1">
    <source>
        <dbReference type="ARBA" id="ARBA00001946"/>
    </source>
</evidence>
<evidence type="ECO:0000256" key="6">
    <source>
        <dbReference type="ARBA" id="ARBA00022741"/>
    </source>
</evidence>
<dbReference type="AlphaFoldDB" id="A0A1C3PB34"/>
<evidence type="ECO:0000256" key="5">
    <source>
        <dbReference type="ARBA" id="ARBA00022723"/>
    </source>
</evidence>
<feature type="domain" description="Polymerase nucleotidyl transferase" evidence="10">
    <location>
        <begin position="12"/>
        <end position="92"/>
    </location>
</feature>
<keyword evidence="2" id="KW-1277">Toxin-antitoxin system</keyword>
<reference evidence="12" key="1">
    <citation type="submission" date="2016-02" db="EMBL/GenBank/DDBJ databases">
        <authorList>
            <person name="Wibberg D."/>
        </authorList>
    </citation>
    <scope>NUCLEOTIDE SEQUENCE [LARGE SCALE GENOMIC DNA]</scope>
</reference>
<evidence type="ECO:0000256" key="9">
    <source>
        <dbReference type="ARBA" id="ARBA00038276"/>
    </source>
</evidence>